<keyword evidence="3" id="KW-1185">Reference proteome</keyword>
<evidence type="ECO:0000313" key="2">
    <source>
        <dbReference type="EMBL" id="KAJ8612112.1"/>
    </source>
</evidence>
<feature type="transmembrane region" description="Helical" evidence="1">
    <location>
        <begin position="132"/>
        <end position="150"/>
    </location>
</feature>
<feature type="transmembrane region" description="Helical" evidence="1">
    <location>
        <begin position="31"/>
        <end position="50"/>
    </location>
</feature>
<feature type="transmembrane region" description="Helical" evidence="1">
    <location>
        <begin position="242"/>
        <end position="267"/>
    </location>
</feature>
<proteinExistence type="predicted"/>
<evidence type="ECO:0000256" key="1">
    <source>
        <dbReference type="SAM" id="Phobius"/>
    </source>
</evidence>
<comment type="caution">
    <text evidence="2">The sequence shown here is derived from an EMBL/GenBank/DDBJ whole genome shotgun (WGS) entry which is preliminary data.</text>
</comment>
<feature type="transmembrane region" description="Helical" evidence="1">
    <location>
        <begin position="189"/>
        <end position="211"/>
    </location>
</feature>
<organism evidence="2 3">
    <name type="scientific">Chrysophaeum taylorii</name>
    <dbReference type="NCBI Taxonomy" id="2483200"/>
    <lineage>
        <taxon>Eukaryota</taxon>
        <taxon>Sar</taxon>
        <taxon>Stramenopiles</taxon>
        <taxon>Ochrophyta</taxon>
        <taxon>Pelagophyceae</taxon>
        <taxon>Pelagomonadales</taxon>
        <taxon>Pelagomonadaceae</taxon>
        <taxon>Chrysophaeum</taxon>
    </lineage>
</organism>
<keyword evidence="1" id="KW-1133">Transmembrane helix</keyword>
<feature type="transmembrane region" description="Helical" evidence="1">
    <location>
        <begin position="91"/>
        <end position="111"/>
    </location>
</feature>
<keyword evidence="1" id="KW-0812">Transmembrane</keyword>
<name>A0AAD7UML5_9STRA</name>
<dbReference type="AlphaFoldDB" id="A0AAD7UML5"/>
<dbReference type="EMBL" id="JAQMWT010000057">
    <property type="protein sequence ID" value="KAJ8612112.1"/>
    <property type="molecule type" value="Genomic_DNA"/>
</dbReference>
<dbReference type="Pfam" id="PF18761">
    <property type="entry name" value="Heliorhodopsin"/>
    <property type="match status" value="1"/>
</dbReference>
<feature type="transmembrane region" description="Helical" evidence="1">
    <location>
        <begin position="156"/>
        <end position="177"/>
    </location>
</feature>
<dbReference type="InterPro" id="IPR041113">
    <property type="entry name" value="Heliorhodopsin"/>
</dbReference>
<reference evidence="2" key="1">
    <citation type="submission" date="2023-01" db="EMBL/GenBank/DDBJ databases">
        <title>Metagenome sequencing of chrysophaentin producing Chrysophaeum taylorii.</title>
        <authorList>
            <person name="Davison J."/>
            <person name="Bewley C."/>
        </authorList>
    </citation>
    <scope>NUCLEOTIDE SEQUENCE</scope>
    <source>
        <strain evidence="2">NIES-1699</strain>
    </source>
</reference>
<feature type="transmembrane region" description="Helical" evidence="1">
    <location>
        <begin position="279"/>
        <end position="305"/>
    </location>
</feature>
<gene>
    <name evidence="2" type="ORF">CTAYLR_002466</name>
</gene>
<accession>A0AAD7UML5</accession>
<dbReference type="Proteomes" id="UP001230188">
    <property type="component" value="Unassembled WGS sequence"/>
</dbReference>
<keyword evidence="1" id="KW-0472">Membrane</keyword>
<sequence length="328" mass="36561">MVEEARGGVSLQAPGSVAALRLRGWVRNAHLAVGVVHLTVLMALIVLWGTTNPNKVSVHLLQETFQHKDPSRRCECQPVSSLESLGVRLNVYALCITFSVMVVFTHTFFASDGFFTGIYTECVDEGKNPFRWFEYSVTSTSMLIIVALLSGVRQRMILVMMVVANIATMLQGYVIEAAIANGAGTLERIIPLVAGWGLFISCWYPVMYSWYETLDSLNDIKSKCKGVDTFSDDAEPPRWVEVLIVAICVMFVYFGIVSFVQVCHSFYVDDVSIMRDRFIFYEIVYITLSLVVKTVLNVWAMASIFSTSTGLAWVREKAAADGEECVGY</sequence>
<evidence type="ECO:0000313" key="3">
    <source>
        <dbReference type="Proteomes" id="UP001230188"/>
    </source>
</evidence>
<protein>
    <submittedName>
        <fullName evidence="2">Uncharacterized protein</fullName>
    </submittedName>
</protein>